<dbReference type="Proteomes" id="UP000515955">
    <property type="component" value="Chromosome"/>
</dbReference>
<dbReference type="GO" id="GO:0008236">
    <property type="term" value="F:serine-type peptidase activity"/>
    <property type="evidence" value="ECO:0007669"/>
    <property type="project" value="InterPro"/>
</dbReference>
<gene>
    <name evidence="2" type="ORF">H9L12_12020</name>
</gene>
<dbReference type="RefSeq" id="WP_187541925.1">
    <property type="nucleotide sequence ID" value="NZ_CP060717.1"/>
</dbReference>
<reference evidence="2 3" key="1">
    <citation type="submission" date="2020-08" db="EMBL/GenBank/DDBJ databases">
        <title>Genome sequence of Sphingomonas rhizophila KACC 19189T.</title>
        <authorList>
            <person name="Hyun D.-W."/>
            <person name="Bae J.-W."/>
        </authorList>
    </citation>
    <scope>NUCLEOTIDE SEQUENCE [LARGE SCALE GENOMIC DNA]</scope>
    <source>
        <strain evidence="2 3">KACC 19189</strain>
    </source>
</reference>
<dbReference type="PANTHER" id="PTHR32060:SF30">
    <property type="entry name" value="CARBOXY-TERMINAL PROCESSING PROTEASE CTPA"/>
    <property type="match status" value="1"/>
</dbReference>
<organism evidence="2 3">
    <name type="scientific">Sphingomonas rhizophila</name>
    <dbReference type="NCBI Taxonomy" id="2071607"/>
    <lineage>
        <taxon>Bacteria</taxon>
        <taxon>Pseudomonadati</taxon>
        <taxon>Pseudomonadota</taxon>
        <taxon>Alphaproteobacteria</taxon>
        <taxon>Sphingomonadales</taxon>
        <taxon>Sphingomonadaceae</taxon>
        <taxon>Sphingomonas</taxon>
    </lineage>
</organism>
<evidence type="ECO:0000313" key="3">
    <source>
        <dbReference type="Proteomes" id="UP000515955"/>
    </source>
</evidence>
<feature type="domain" description="Tail specific protease" evidence="1">
    <location>
        <begin position="250"/>
        <end position="456"/>
    </location>
</feature>
<dbReference type="GO" id="GO:0004175">
    <property type="term" value="F:endopeptidase activity"/>
    <property type="evidence" value="ECO:0007669"/>
    <property type="project" value="TreeGrafter"/>
</dbReference>
<dbReference type="PANTHER" id="PTHR32060">
    <property type="entry name" value="TAIL-SPECIFIC PROTEASE"/>
    <property type="match status" value="1"/>
</dbReference>
<dbReference type="EMBL" id="CP060717">
    <property type="protein sequence ID" value="QNN64926.1"/>
    <property type="molecule type" value="Genomic_DNA"/>
</dbReference>
<accession>A0A7G9SAQ1</accession>
<dbReference type="SUPFAM" id="SSF52096">
    <property type="entry name" value="ClpP/crotonase"/>
    <property type="match status" value="1"/>
</dbReference>
<keyword evidence="3" id="KW-1185">Reference proteome</keyword>
<dbReference type="Pfam" id="PF03572">
    <property type="entry name" value="Peptidase_S41"/>
    <property type="match status" value="1"/>
</dbReference>
<dbReference type="InterPro" id="IPR005151">
    <property type="entry name" value="Tail-specific_protease"/>
</dbReference>
<protein>
    <submittedName>
        <fullName evidence="2">Peptidase S41</fullName>
    </submittedName>
</protein>
<dbReference type="KEGG" id="srhi:H9L12_12020"/>
<sequence>MDVSLSRRQALAGLAASVVPLPAWSATPRTDPEWVRALLTTLHPGLYRYQTPAEFEGRYARFARAWQASPAIEQRTLALARLLGPIRCGHTHINPYNQTDATIVRLTGGRALLPFRFRWLRQRMIVTGDLLGAGIQPGTEVLTIDGRPVATLLAALLPLARADGSNDDKRRALMGIAGRDQYEEFDLYQPLLWPLRRSVRLKLRYPAGKVETRTVATIDRTARLAARVKAPERDGTDPQWAIEQRGATAILTMDNWALYDSRWNWRGWLDAQMTRIASNGTRGLVIDLRANEGGQDCGDVILSRLARLPLPAEPMQRLVRFQEVPADLRGPLDTWDKSFVSLGKGAPAAAGGYFRLAPADSGGSDVIAPLAPRFDGKVVVLISSTNSSATFQFAQRIKDAGLATLVGEPTGGNRRGINGGAYFFVRLPDSGLEFDLPLIGYFPEKPQPDAGIRPDVMVPVTASAIAEGRDEALEKALRIVA</sequence>
<dbReference type="Gene3D" id="3.90.226.10">
    <property type="entry name" value="2-enoyl-CoA Hydratase, Chain A, domain 1"/>
    <property type="match status" value="1"/>
</dbReference>
<evidence type="ECO:0000313" key="2">
    <source>
        <dbReference type="EMBL" id="QNN64926.1"/>
    </source>
</evidence>
<dbReference type="GO" id="GO:0007165">
    <property type="term" value="P:signal transduction"/>
    <property type="evidence" value="ECO:0007669"/>
    <property type="project" value="TreeGrafter"/>
</dbReference>
<dbReference type="GO" id="GO:0030288">
    <property type="term" value="C:outer membrane-bounded periplasmic space"/>
    <property type="evidence" value="ECO:0007669"/>
    <property type="project" value="TreeGrafter"/>
</dbReference>
<evidence type="ECO:0000259" key="1">
    <source>
        <dbReference type="Pfam" id="PF03572"/>
    </source>
</evidence>
<dbReference type="GO" id="GO:0006508">
    <property type="term" value="P:proteolysis"/>
    <property type="evidence" value="ECO:0007669"/>
    <property type="project" value="InterPro"/>
</dbReference>
<dbReference type="AlphaFoldDB" id="A0A7G9SAQ1"/>
<proteinExistence type="predicted"/>
<name>A0A7G9SAQ1_9SPHN</name>
<dbReference type="InterPro" id="IPR029045">
    <property type="entry name" value="ClpP/crotonase-like_dom_sf"/>
</dbReference>